<dbReference type="OrthoDB" id="2951834at2759"/>
<reference evidence="1" key="1">
    <citation type="submission" date="2023-01" db="EMBL/GenBank/DDBJ databases">
        <authorList>
            <person name="Van Ghelder C."/>
            <person name="Rancurel C."/>
        </authorList>
    </citation>
    <scope>NUCLEOTIDE SEQUENCE</scope>
    <source>
        <strain evidence="1">CNCM I-4278</strain>
    </source>
</reference>
<evidence type="ECO:0000313" key="1">
    <source>
        <dbReference type="EMBL" id="CAI6332819.1"/>
    </source>
</evidence>
<sequence length="400" mass="46122">MAYLRFLDFPITIRQQIYEELLVPVITKDAEEKYAYSVITTSIFYINREIHAESSNYFYAKNLFVNVYANSPRVFSELTPQKAPVFARVKNKALIAQCPHFAASVELRSIKSLYPIQSTSSYVITAQSLPLFFAALVGPKLNSTGYGFGAFTNIGAIGVFKTTNTFCYTPSRFSDLTYGRILEIPVPLQFSALRFQGYILPRHHAALMKWCDTSEFPLDTAYFTYAIKRVFDLWKMRETKSTSDQFIRSLTSEAEIGRNFDIVLDTCDIYWSSHEYRVLNLGVQDQGTRLVLHKFLLSTSDMFVEELFEVAKYYPDRALACWTESRRIVEKTVEYLNCGDSGYSFDSAQRDQAILQRRYLEERDQVRSPLGNMAAEMYHLALMLLERQGHLAQIWCKTPF</sequence>
<dbReference type="AlphaFoldDB" id="A0A9W4UCG3"/>
<dbReference type="EMBL" id="CAOQHR010000003">
    <property type="protein sequence ID" value="CAI6332819.1"/>
    <property type="molecule type" value="Genomic_DNA"/>
</dbReference>
<gene>
    <name evidence="1" type="ORF">PDIGIT_LOCUS5851</name>
</gene>
<evidence type="ECO:0000313" key="2">
    <source>
        <dbReference type="Proteomes" id="UP001152607"/>
    </source>
</evidence>
<comment type="caution">
    <text evidence="1">The sequence shown here is derived from an EMBL/GenBank/DDBJ whole genome shotgun (WGS) entry which is preliminary data.</text>
</comment>
<protein>
    <submittedName>
        <fullName evidence="1">Uncharacterized protein</fullName>
    </submittedName>
</protein>
<dbReference type="Proteomes" id="UP001152607">
    <property type="component" value="Unassembled WGS sequence"/>
</dbReference>
<name>A0A9W4UCG3_9PLEO</name>
<proteinExistence type="predicted"/>
<organism evidence="1 2">
    <name type="scientific">Periconia digitata</name>
    <dbReference type="NCBI Taxonomy" id="1303443"/>
    <lineage>
        <taxon>Eukaryota</taxon>
        <taxon>Fungi</taxon>
        <taxon>Dikarya</taxon>
        <taxon>Ascomycota</taxon>
        <taxon>Pezizomycotina</taxon>
        <taxon>Dothideomycetes</taxon>
        <taxon>Pleosporomycetidae</taxon>
        <taxon>Pleosporales</taxon>
        <taxon>Massarineae</taxon>
        <taxon>Periconiaceae</taxon>
        <taxon>Periconia</taxon>
    </lineage>
</organism>
<keyword evidence="2" id="KW-1185">Reference proteome</keyword>
<accession>A0A9W4UCG3</accession>